<reference evidence="3 4" key="1">
    <citation type="journal article" date="2015" name="Arch. Virol.">
        <title>Taxonomy proposal for Old World monkey adenoviruses: characterisation of several non-human, non-ape primate adenovirus lineages.</title>
        <authorList>
            <person name="Panto L."/>
            <person name="Podgorski I.I."/>
            <person name="Janoska M."/>
            <person name="Marko O."/>
            <person name="Harrach B."/>
        </authorList>
    </citation>
    <scope>NUCLEOTIDE SEQUENCE [LARGE SCALE GENOMIC DNA]</scope>
    <source>
        <strain evidence="3">AA153</strain>
    </source>
</reference>
<evidence type="ECO:0000259" key="2">
    <source>
        <dbReference type="SMART" id="SM00409"/>
    </source>
</evidence>
<name>A0A0M4MU47_9ADEN</name>
<dbReference type="SMART" id="SM00409">
    <property type="entry name" value="IG"/>
    <property type="match status" value="1"/>
</dbReference>
<proteinExistence type="predicted"/>
<protein>
    <submittedName>
        <fullName evidence="3">CR1-beta</fullName>
    </submittedName>
</protein>
<organism evidence="3 4">
    <name type="scientific">Simian adenovirus 19</name>
    <dbReference type="NCBI Taxonomy" id="38416"/>
    <lineage>
        <taxon>Viruses</taxon>
        <taxon>Varidnaviria</taxon>
        <taxon>Bamfordvirae</taxon>
        <taxon>Preplasmiviricota</taxon>
        <taxon>Polisuviricotina</taxon>
        <taxon>Pharingeaviricetes</taxon>
        <taxon>Rowavirales</taxon>
        <taxon>Adenoviridae</taxon>
        <taxon>Mastadenovirus</taxon>
        <taxon>Mastadenovirus cynocephali</taxon>
        <taxon>Simian mastadenovirus C</taxon>
    </lineage>
</organism>
<keyword evidence="1" id="KW-0472">Membrane</keyword>
<dbReference type="SUPFAM" id="SSF48726">
    <property type="entry name" value="Immunoglobulin"/>
    <property type="match status" value="1"/>
</dbReference>
<accession>A0A0M4MU47</accession>
<dbReference type="OrthoDB" id="11150at10239"/>
<keyword evidence="4" id="KW-1185">Reference proteome</keyword>
<evidence type="ECO:0000256" key="1">
    <source>
        <dbReference type="SAM" id="Phobius"/>
    </source>
</evidence>
<feature type="transmembrane region" description="Helical" evidence="1">
    <location>
        <begin position="223"/>
        <end position="248"/>
    </location>
</feature>
<evidence type="ECO:0000313" key="3">
    <source>
        <dbReference type="EMBL" id="ALE30443.1"/>
    </source>
</evidence>
<sequence length="269" mass="30783">MMLKLTLLLSLFTLTNASTIFTPVGSNVTFQSYYSPYPNKIPYITWYKQVSSDSAFYEANKLCEAGNTTHTYPHPFLKFDCVNKSLNLYNLQTQDSGLYHATVLVSDIEQHNDIIHLYVIDLSAPQCDVSSYYTNQTQTEFCLILINCSKVAHRTTIYFNGKYSSTSFITEYGGTNLPNFYNVTVEFYTATDKMQKTHTIPYDFNDLCQVIISPESSNSLNDFIPILIAAIIATFFTISISLTFYCLYKPKKVKFEQLKLKQRPNIENV</sequence>
<dbReference type="RefSeq" id="YP_009174206.1">
    <property type="nucleotide sequence ID" value="NC_028107.1"/>
</dbReference>
<evidence type="ECO:0000313" key="4">
    <source>
        <dbReference type="Proteomes" id="UP000129765"/>
    </source>
</evidence>
<dbReference type="EMBL" id="KP329565">
    <property type="protein sequence ID" value="ALE30443.1"/>
    <property type="molecule type" value="Genomic_DNA"/>
</dbReference>
<keyword evidence="1" id="KW-1133">Transmembrane helix</keyword>
<keyword evidence="1" id="KW-0812">Transmembrane</keyword>
<dbReference type="InterPro" id="IPR013106">
    <property type="entry name" value="Ig_V-set"/>
</dbReference>
<dbReference type="InterPro" id="IPR013783">
    <property type="entry name" value="Ig-like_fold"/>
</dbReference>
<dbReference type="Proteomes" id="UP000129765">
    <property type="component" value="Segment"/>
</dbReference>
<dbReference type="KEGG" id="vg:26100728"/>
<dbReference type="GeneID" id="26100728"/>
<dbReference type="InterPro" id="IPR036179">
    <property type="entry name" value="Ig-like_dom_sf"/>
</dbReference>
<dbReference type="Pfam" id="PF07686">
    <property type="entry name" value="V-set"/>
    <property type="match status" value="1"/>
</dbReference>
<feature type="domain" description="Immunoglobulin" evidence="2">
    <location>
        <begin position="17"/>
        <end position="120"/>
    </location>
</feature>
<dbReference type="InterPro" id="IPR003599">
    <property type="entry name" value="Ig_sub"/>
</dbReference>
<dbReference type="Gene3D" id="2.60.40.10">
    <property type="entry name" value="Immunoglobulins"/>
    <property type="match status" value="1"/>
</dbReference>